<accession>A0ACC2ZV06</accession>
<dbReference type="Proteomes" id="UP001172386">
    <property type="component" value="Unassembled WGS sequence"/>
</dbReference>
<gene>
    <name evidence="1" type="ORF">H2198_009208</name>
</gene>
<protein>
    <submittedName>
        <fullName evidence="1">Uncharacterized protein</fullName>
    </submittedName>
</protein>
<name>A0ACC2ZV06_9EURO</name>
<sequence length="364" mass="40488">MFSSLPKASPLPDEIETEHAQVIIVGAGPVGLFVALKLAKAGIDILVLEAEKTVLQSLRATTYMPIVLNEMEKLGLFEDIEKAGHKNKEGITFRKSHAKGGEVLAQLKMAQIPKEVVQYNFAGIHLGQQTVAEIILSHCERQKTFRIKWGHRLAGLKQSQPNDPVIATCVGPVGERFFSCDYLVGADGAASSVRRALCIPFEGFTWQDFRFVATNVRYDFEAYGFTKANMIVDEKDWAVIALGKVILCGDAAHSNNPIGGLGLTTGLMDAAALGNCFLRIYQCKEPADALLERYAHVRREAWLNYTNPQSIEFKLRNHSNDPEIVELRNKFFDNLNNDPNMSMKMATMMNEVIEDEFALPEPKI</sequence>
<dbReference type="EMBL" id="JAPDRQ010000252">
    <property type="protein sequence ID" value="KAJ9651511.1"/>
    <property type="molecule type" value="Genomic_DNA"/>
</dbReference>
<evidence type="ECO:0000313" key="2">
    <source>
        <dbReference type="Proteomes" id="UP001172386"/>
    </source>
</evidence>
<evidence type="ECO:0000313" key="1">
    <source>
        <dbReference type="EMBL" id="KAJ9651511.1"/>
    </source>
</evidence>
<keyword evidence="2" id="KW-1185">Reference proteome</keyword>
<comment type="caution">
    <text evidence="1">The sequence shown here is derived from an EMBL/GenBank/DDBJ whole genome shotgun (WGS) entry which is preliminary data.</text>
</comment>
<organism evidence="1 2">
    <name type="scientific">Neophaeococcomyces mojaviensis</name>
    <dbReference type="NCBI Taxonomy" id="3383035"/>
    <lineage>
        <taxon>Eukaryota</taxon>
        <taxon>Fungi</taxon>
        <taxon>Dikarya</taxon>
        <taxon>Ascomycota</taxon>
        <taxon>Pezizomycotina</taxon>
        <taxon>Eurotiomycetes</taxon>
        <taxon>Chaetothyriomycetidae</taxon>
        <taxon>Chaetothyriales</taxon>
        <taxon>Chaetothyriales incertae sedis</taxon>
        <taxon>Neophaeococcomyces</taxon>
    </lineage>
</organism>
<proteinExistence type="predicted"/>
<reference evidence="1" key="1">
    <citation type="submission" date="2022-10" db="EMBL/GenBank/DDBJ databases">
        <title>Culturing micro-colonial fungi from biological soil crusts in the Mojave desert and describing Neophaeococcomyces mojavensis, and introducing the new genera and species Taxawa tesnikishii.</title>
        <authorList>
            <person name="Kurbessoian T."/>
            <person name="Stajich J.E."/>
        </authorList>
    </citation>
    <scope>NUCLEOTIDE SEQUENCE</scope>
    <source>
        <strain evidence="1">JES_112</strain>
    </source>
</reference>